<name>M7BNW2_CHEMY</name>
<dbReference type="PANTHER" id="PTHR47595:SF1">
    <property type="entry name" value="MYB_SANT-LIKE DNA-BINDING DOMAIN-CONTAINING PROTEIN"/>
    <property type="match status" value="1"/>
</dbReference>
<keyword evidence="4" id="KW-1185">Reference proteome</keyword>
<dbReference type="PANTHER" id="PTHR47595">
    <property type="entry name" value="HEAT SHOCK 70 KDA PROTEIN 14"/>
    <property type="match status" value="1"/>
</dbReference>
<evidence type="ECO:0000256" key="1">
    <source>
        <dbReference type="SAM" id="MobiDB-lite"/>
    </source>
</evidence>
<dbReference type="AlphaFoldDB" id="M7BNW2"/>
<feature type="compositionally biased region" description="Acidic residues" evidence="1">
    <location>
        <begin position="127"/>
        <end position="140"/>
    </location>
</feature>
<evidence type="ECO:0000313" key="4">
    <source>
        <dbReference type="Proteomes" id="UP000031443"/>
    </source>
</evidence>
<sequence length="191" mass="21227">MHQAIPRLEQCQAAGPHQHLGRGGCPDPAALQPYDTYRQISQCMTERGHDRDTLQCRVKVKELQNACHKAREANHHSSAAPTNCRFYKDLDAIPCGDSTSTAKATVDTSVACVPVESGLSQEEEILDEDVEGEGDLEAEDDSRSEMHAARSSSLPRRRLASNSCRILMKCKQERRPLSLDFDYTLTKKFGP</sequence>
<feature type="domain" description="Myb/SANT-like DNA-binding" evidence="2">
    <location>
        <begin position="35"/>
        <end position="93"/>
    </location>
</feature>
<accession>M7BNW2</accession>
<proteinExistence type="predicted"/>
<reference evidence="4" key="1">
    <citation type="journal article" date="2013" name="Nat. Genet.">
        <title>The draft genomes of soft-shell turtle and green sea turtle yield insights into the development and evolution of the turtle-specific body plan.</title>
        <authorList>
            <person name="Wang Z."/>
            <person name="Pascual-Anaya J."/>
            <person name="Zadissa A."/>
            <person name="Li W."/>
            <person name="Niimura Y."/>
            <person name="Huang Z."/>
            <person name="Li C."/>
            <person name="White S."/>
            <person name="Xiong Z."/>
            <person name="Fang D."/>
            <person name="Wang B."/>
            <person name="Ming Y."/>
            <person name="Chen Y."/>
            <person name="Zheng Y."/>
            <person name="Kuraku S."/>
            <person name="Pignatelli M."/>
            <person name="Herrero J."/>
            <person name="Beal K."/>
            <person name="Nozawa M."/>
            <person name="Li Q."/>
            <person name="Wang J."/>
            <person name="Zhang H."/>
            <person name="Yu L."/>
            <person name="Shigenobu S."/>
            <person name="Wang J."/>
            <person name="Liu J."/>
            <person name="Flicek P."/>
            <person name="Searle S."/>
            <person name="Wang J."/>
            <person name="Kuratani S."/>
            <person name="Yin Y."/>
            <person name="Aken B."/>
            <person name="Zhang G."/>
            <person name="Irie N."/>
        </authorList>
    </citation>
    <scope>NUCLEOTIDE SEQUENCE [LARGE SCALE GENOMIC DNA]</scope>
</reference>
<dbReference type="EMBL" id="KB522250">
    <property type="protein sequence ID" value="EMP37390.1"/>
    <property type="molecule type" value="Genomic_DNA"/>
</dbReference>
<evidence type="ECO:0000259" key="2">
    <source>
        <dbReference type="Pfam" id="PF13837"/>
    </source>
</evidence>
<protein>
    <recommendedName>
        <fullName evidence="2">Myb/SANT-like DNA-binding domain-containing protein</fullName>
    </recommendedName>
</protein>
<dbReference type="Gene3D" id="1.10.10.60">
    <property type="entry name" value="Homeodomain-like"/>
    <property type="match status" value="1"/>
</dbReference>
<dbReference type="Proteomes" id="UP000031443">
    <property type="component" value="Unassembled WGS sequence"/>
</dbReference>
<dbReference type="InterPro" id="IPR044822">
    <property type="entry name" value="Myb_DNA-bind_4"/>
</dbReference>
<evidence type="ECO:0000313" key="3">
    <source>
        <dbReference type="EMBL" id="EMP37390.1"/>
    </source>
</evidence>
<gene>
    <name evidence="3" type="ORF">UY3_05438</name>
</gene>
<dbReference type="Pfam" id="PF13837">
    <property type="entry name" value="Myb_DNA-bind_4"/>
    <property type="match status" value="1"/>
</dbReference>
<feature type="region of interest" description="Disordered" evidence="1">
    <location>
        <begin position="127"/>
        <end position="157"/>
    </location>
</feature>
<organism evidence="3 4">
    <name type="scientific">Chelonia mydas</name>
    <name type="common">Green sea-turtle</name>
    <name type="synonym">Chelonia agassizi</name>
    <dbReference type="NCBI Taxonomy" id="8469"/>
    <lineage>
        <taxon>Eukaryota</taxon>
        <taxon>Metazoa</taxon>
        <taxon>Chordata</taxon>
        <taxon>Craniata</taxon>
        <taxon>Vertebrata</taxon>
        <taxon>Euteleostomi</taxon>
        <taxon>Archelosauria</taxon>
        <taxon>Testudinata</taxon>
        <taxon>Testudines</taxon>
        <taxon>Cryptodira</taxon>
        <taxon>Durocryptodira</taxon>
        <taxon>Americhelydia</taxon>
        <taxon>Chelonioidea</taxon>
        <taxon>Cheloniidae</taxon>
        <taxon>Chelonia</taxon>
    </lineage>
</organism>